<keyword evidence="2" id="KW-0446">Lipid-binding</keyword>
<reference evidence="4" key="1">
    <citation type="submission" date="2014-09" db="EMBL/GenBank/DDBJ databases">
        <authorList>
            <person name="Mudge J."/>
            <person name="Ramaraj T."/>
            <person name="Lindquist I.E."/>
            <person name="Bharti A.K."/>
            <person name="Sundararajan A."/>
            <person name="Cameron C.T."/>
            <person name="Woodward J.E."/>
            <person name="May G.D."/>
            <person name="Brubaker C."/>
            <person name="Broadhvest J."/>
            <person name="Wilkins T.A."/>
        </authorList>
    </citation>
    <scope>NUCLEOTIDE SEQUENCE</scope>
    <source>
        <strain evidence="4">cv. AKA8401</strain>
    </source>
</reference>
<dbReference type="Gene3D" id="1.10.110.10">
    <property type="entry name" value="Plant lipid-transfer and hydrophobic proteins"/>
    <property type="match status" value="1"/>
</dbReference>
<evidence type="ECO:0000313" key="4">
    <source>
        <dbReference type="Proteomes" id="UP000032142"/>
    </source>
</evidence>
<dbReference type="EMBL" id="KN393957">
    <property type="protein sequence ID" value="KHG10481.1"/>
    <property type="molecule type" value="Genomic_DNA"/>
</dbReference>
<keyword evidence="2" id="KW-0813">Transport</keyword>
<dbReference type="GO" id="GO:0006869">
    <property type="term" value="P:lipid transport"/>
    <property type="evidence" value="ECO:0007669"/>
    <property type="project" value="InterPro"/>
</dbReference>
<dbReference type="Proteomes" id="UP000032142">
    <property type="component" value="Unassembled WGS sequence"/>
</dbReference>
<dbReference type="AlphaFoldDB" id="A0A0B0NHD3"/>
<keyword evidence="4" id="KW-1185">Reference proteome</keyword>
<organism evidence="3 4">
    <name type="scientific">Gossypium arboreum</name>
    <name type="common">Tree cotton</name>
    <name type="synonym">Gossypium nanking</name>
    <dbReference type="NCBI Taxonomy" id="29729"/>
    <lineage>
        <taxon>Eukaryota</taxon>
        <taxon>Viridiplantae</taxon>
        <taxon>Streptophyta</taxon>
        <taxon>Embryophyta</taxon>
        <taxon>Tracheophyta</taxon>
        <taxon>Spermatophyta</taxon>
        <taxon>Magnoliopsida</taxon>
        <taxon>eudicotyledons</taxon>
        <taxon>Gunneridae</taxon>
        <taxon>Pentapetalae</taxon>
        <taxon>rosids</taxon>
        <taxon>malvids</taxon>
        <taxon>Malvales</taxon>
        <taxon>Malvaceae</taxon>
        <taxon>Malvoideae</taxon>
        <taxon>Gossypium</taxon>
    </lineage>
</organism>
<dbReference type="InterPro" id="IPR036312">
    <property type="entry name" value="Bifun_inhib/LTP/seed_sf"/>
</dbReference>
<dbReference type="PRINTS" id="PR00382">
    <property type="entry name" value="LIPIDTRNSFER"/>
</dbReference>
<dbReference type="InterPro" id="IPR000528">
    <property type="entry name" value="Plant_nsLTP"/>
</dbReference>
<proteinExistence type="inferred from homology"/>
<accession>A0A0B0NHD3</accession>
<gene>
    <name evidence="3" type="ORF">F383_05218</name>
</gene>
<dbReference type="Pfam" id="PF00234">
    <property type="entry name" value="Tryp_alpha_amyl"/>
    <property type="match status" value="1"/>
</dbReference>
<evidence type="ECO:0000256" key="2">
    <source>
        <dbReference type="RuleBase" id="RU000628"/>
    </source>
</evidence>
<evidence type="ECO:0000256" key="1">
    <source>
        <dbReference type="ARBA" id="ARBA00009748"/>
    </source>
</evidence>
<dbReference type="InterPro" id="IPR016140">
    <property type="entry name" value="Bifunc_inhib/LTP/seed_store"/>
</dbReference>
<comment type="similarity">
    <text evidence="1 2">Belongs to the plant LTP family.</text>
</comment>
<protein>
    <recommendedName>
        <fullName evidence="2">Non-specific lipid-transfer protein</fullName>
    </recommendedName>
</protein>
<dbReference type="GO" id="GO:0008289">
    <property type="term" value="F:lipid binding"/>
    <property type="evidence" value="ECO:0007669"/>
    <property type="project" value="UniProtKB-KW"/>
</dbReference>
<evidence type="ECO:0000313" key="3">
    <source>
        <dbReference type="EMBL" id="KHG10481.1"/>
    </source>
</evidence>
<name>A0A0B0NHD3_GOSAR</name>
<dbReference type="PANTHER" id="PTHR33076">
    <property type="entry name" value="NON-SPECIFIC LIPID-TRANSFER PROTEIN 2-RELATED"/>
    <property type="match status" value="1"/>
</dbReference>
<comment type="function">
    <text evidence="2">Plant non-specific lipid-transfer proteins transfer phospholipids as well as galactolipids across membranes. May play a role in wax or cutin deposition in the cell walls of expanding epidermal cells and certain secretory tissues.</text>
</comment>
<dbReference type="SUPFAM" id="SSF47699">
    <property type="entry name" value="Bifunctional inhibitor/lipid-transfer protein/seed storage 2S albumin"/>
    <property type="match status" value="1"/>
</dbReference>
<sequence>MASSGVLKLVSMILIVCMTVMSAPKAAKAAITCSDVVNHLIPCLSYVQNGGTPAAACCSGVKALYGEAQTSPDRQNVCKCIKSAVNGIPYTSNNLNLAAGLPAKCGLQLPYSISPSTDCNNEVDDDDMEEGVEEGSSSAR</sequence>
<dbReference type="SMART" id="SM00499">
    <property type="entry name" value="AAI"/>
    <property type="match status" value="1"/>
</dbReference>
<dbReference type="CDD" id="cd01960">
    <property type="entry name" value="nsLTP1"/>
    <property type="match status" value="1"/>
</dbReference>